<comment type="caution">
    <text evidence="1">The sequence shown here is derived from an EMBL/GenBank/DDBJ whole genome shotgun (WGS) entry which is preliminary data.</text>
</comment>
<dbReference type="OrthoDB" id="2407179at2"/>
<dbReference type="EMBL" id="VBTJ01000001">
    <property type="protein sequence ID" value="TLP91034.1"/>
    <property type="molecule type" value="Genomic_DNA"/>
</dbReference>
<evidence type="ECO:0000313" key="1">
    <source>
        <dbReference type="EMBL" id="TLP91034.1"/>
    </source>
</evidence>
<reference evidence="1 2" key="1">
    <citation type="submission" date="2019-05" db="EMBL/GenBank/DDBJ databases">
        <title>The metagenome of a microbial culture collection derived from dairy environment covers the genomic content of the human microbiome.</title>
        <authorList>
            <person name="Roder T."/>
            <person name="Wuthrich D."/>
            <person name="Sattari Z."/>
            <person name="Von Ah U."/>
            <person name="Bar C."/>
            <person name="Ronchi F."/>
            <person name="Macpherson A.J."/>
            <person name="Ganal-Vonarburg S.C."/>
            <person name="Bruggmann R."/>
            <person name="Vergeres G."/>
        </authorList>
    </citation>
    <scope>NUCLEOTIDE SEQUENCE [LARGE SCALE GENOMIC DNA]</scope>
    <source>
        <strain evidence="1 2">FAM 20833</strain>
    </source>
</reference>
<dbReference type="RefSeq" id="WP_107543248.1">
    <property type="nucleotide sequence ID" value="NZ_CABIVW010000002.1"/>
</dbReference>
<gene>
    <name evidence="1" type="ORF">FEZ53_01835</name>
</gene>
<evidence type="ECO:0000313" key="2">
    <source>
        <dbReference type="Proteomes" id="UP000307747"/>
    </source>
</evidence>
<dbReference type="Proteomes" id="UP000307747">
    <property type="component" value="Unassembled WGS sequence"/>
</dbReference>
<dbReference type="AlphaFoldDB" id="A0A5R9B603"/>
<proteinExistence type="predicted"/>
<organism evidence="1 2">
    <name type="scientific">Staphylococcus xylosus</name>
    <dbReference type="NCBI Taxonomy" id="1288"/>
    <lineage>
        <taxon>Bacteria</taxon>
        <taxon>Bacillati</taxon>
        <taxon>Bacillota</taxon>
        <taxon>Bacilli</taxon>
        <taxon>Bacillales</taxon>
        <taxon>Staphylococcaceae</taxon>
        <taxon>Staphylococcus</taxon>
    </lineage>
</organism>
<protein>
    <recommendedName>
        <fullName evidence="3">DUF2758 domain-containing protein</fullName>
    </recommendedName>
</protein>
<name>A0A5R9B603_STAXY</name>
<accession>A0A5R9B603</accession>
<evidence type="ECO:0008006" key="3">
    <source>
        <dbReference type="Google" id="ProtNLM"/>
    </source>
</evidence>
<sequence>MKIKTLHMQYEENFEEFDERVNEFLQHVDEKQHWELVSVTPSVTNSIEGVDYFITIVYKK</sequence>